<dbReference type="Proteomes" id="UP000199361">
    <property type="component" value="Unassembled WGS sequence"/>
</dbReference>
<feature type="domain" description="Clp R" evidence="6">
    <location>
        <begin position="2"/>
        <end position="144"/>
    </location>
</feature>
<keyword evidence="3 7" id="KW-0067">ATP-binding</keyword>
<dbReference type="GO" id="GO:0005737">
    <property type="term" value="C:cytoplasm"/>
    <property type="evidence" value="ECO:0007669"/>
    <property type="project" value="TreeGrafter"/>
</dbReference>
<dbReference type="InterPro" id="IPR004176">
    <property type="entry name" value="Clp_R_N"/>
</dbReference>
<protein>
    <submittedName>
        <fullName evidence="7">ATP-dependent Clp protease ATP-binding subunit ClpC</fullName>
    </submittedName>
</protein>
<organism evidence="7 8">
    <name type="scientific">Nonomuraea wenchangensis</name>
    <dbReference type="NCBI Taxonomy" id="568860"/>
    <lineage>
        <taxon>Bacteria</taxon>
        <taxon>Bacillati</taxon>
        <taxon>Actinomycetota</taxon>
        <taxon>Actinomycetes</taxon>
        <taxon>Streptosporangiales</taxon>
        <taxon>Streptosporangiaceae</taxon>
        <taxon>Nonomuraea</taxon>
    </lineage>
</organism>
<dbReference type="InterPro" id="IPR003593">
    <property type="entry name" value="AAA+_ATPase"/>
</dbReference>
<dbReference type="Gene3D" id="1.10.8.60">
    <property type="match status" value="2"/>
</dbReference>
<dbReference type="PANTHER" id="PTHR11638:SF18">
    <property type="entry name" value="HEAT SHOCK PROTEIN 104"/>
    <property type="match status" value="1"/>
</dbReference>
<keyword evidence="2" id="KW-0547">Nucleotide-binding</keyword>
<dbReference type="RefSeq" id="WP_091088523.1">
    <property type="nucleotide sequence ID" value="NZ_FOHX01000012.1"/>
</dbReference>
<dbReference type="CDD" id="cd00009">
    <property type="entry name" value="AAA"/>
    <property type="match status" value="1"/>
</dbReference>
<dbReference type="FunFam" id="3.40.50.300:FF:000025">
    <property type="entry name" value="ATP-dependent Clp protease subunit"/>
    <property type="match status" value="1"/>
</dbReference>
<dbReference type="Gene3D" id="3.40.50.300">
    <property type="entry name" value="P-loop containing nucleotide triphosphate hydrolases"/>
    <property type="match status" value="2"/>
</dbReference>
<dbReference type="GO" id="GO:0006508">
    <property type="term" value="P:proteolysis"/>
    <property type="evidence" value="ECO:0007669"/>
    <property type="project" value="UniProtKB-KW"/>
</dbReference>
<dbReference type="PROSITE" id="PS51903">
    <property type="entry name" value="CLP_R"/>
    <property type="match status" value="1"/>
</dbReference>
<dbReference type="InterPro" id="IPR050130">
    <property type="entry name" value="ClpA_ClpB"/>
</dbReference>
<dbReference type="InterPro" id="IPR003959">
    <property type="entry name" value="ATPase_AAA_core"/>
</dbReference>
<dbReference type="CDD" id="cd19499">
    <property type="entry name" value="RecA-like_ClpB_Hsp104-like"/>
    <property type="match status" value="1"/>
</dbReference>
<dbReference type="Pfam" id="PF07724">
    <property type="entry name" value="AAA_2"/>
    <property type="match status" value="1"/>
</dbReference>
<dbReference type="Gene3D" id="1.10.1780.10">
    <property type="entry name" value="Clp, N-terminal domain"/>
    <property type="match status" value="1"/>
</dbReference>
<dbReference type="PANTHER" id="PTHR11638">
    <property type="entry name" value="ATP-DEPENDENT CLP PROTEASE"/>
    <property type="match status" value="1"/>
</dbReference>
<keyword evidence="8" id="KW-1185">Reference proteome</keyword>
<dbReference type="InterPro" id="IPR027417">
    <property type="entry name" value="P-loop_NTPase"/>
</dbReference>
<dbReference type="EMBL" id="FOHX01000012">
    <property type="protein sequence ID" value="SEU34364.1"/>
    <property type="molecule type" value="Genomic_DNA"/>
</dbReference>
<dbReference type="SMART" id="SM00382">
    <property type="entry name" value="AAA"/>
    <property type="match status" value="2"/>
</dbReference>
<dbReference type="Pfam" id="PF02861">
    <property type="entry name" value="Clp_N"/>
    <property type="match status" value="1"/>
</dbReference>
<dbReference type="InterPro" id="IPR019489">
    <property type="entry name" value="Clp_ATPase_C"/>
</dbReference>
<evidence type="ECO:0000256" key="3">
    <source>
        <dbReference type="ARBA" id="ARBA00022840"/>
    </source>
</evidence>
<dbReference type="GO" id="GO:0016887">
    <property type="term" value="F:ATP hydrolysis activity"/>
    <property type="evidence" value="ECO:0007669"/>
    <property type="project" value="InterPro"/>
</dbReference>
<evidence type="ECO:0000256" key="4">
    <source>
        <dbReference type="ARBA" id="ARBA00023186"/>
    </source>
</evidence>
<keyword evidence="4" id="KW-0143">Chaperone</keyword>
<dbReference type="AlphaFoldDB" id="A0A1I0L4F0"/>
<accession>A0A1I0L4F0</accession>
<keyword evidence="7" id="KW-0645">Protease</keyword>
<dbReference type="GO" id="GO:0005524">
    <property type="term" value="F:ATP binding"/>
    <property type="evidence" value="ECO:0007669"/>
    <property type="project" value="UniProtKB-KW"/>
</dbReference>
<keyword evidence="1 5" id="KW-0677">Repeat</keyword>
<dbReference type="GO" id="GO:0034605">
    <property type="term" value="P:cellular response to heat"/>
    <property type="evidence" value="ECO:0007669"/>
    <property type="project" value="TreeGrafter"/>
</dbReference>
<evidence type="ECO:0000256" key="1">
    <source>
        <dbReference type="ARBA" id="ARBA00022737"/>
    </source>
</evidence>
<dbReference type="SUPFAM" id="SSF81923">
    <property type="entry name" value="Double Clp-N motif"/>
    <property type="match status" value="1"/>
</dbReference>
<dbReference type="OrthoDB" id="3170949at2"/>
<dbReference type="InterPro" id="IPR036628">
    <property type="entry name" value="Clp_N_dom_sf"/>
</dbReference>
<dbReference type="InterPro" id="IPR041546">
    <property type="entry name" value="ClpA/ClpB_AAA_lid"/>
</dbReference>
<gene>
    <name evidence="7" type="ORF">SAMN05421811_11240</name>
</gene>
<evidence type="ECO:0000313" key="7">
    <source>
        <dbReference type="EMBL" id="SEU34364.1"/>
    </source>
</evidence>
<dbReference type="Pfam" id="PF10431">
    <property type="entry name" value="ClpB_D2-small"/>
    <property type="match status" value="1"/>
</dbReference>
<evidence type="ECO:0000256" key="5">
    <source>
        <dbReference type="PROSITE-ProRule" id="PRU01251"/>
    </source>
</evidence>
<dbReference type="GO" id="GO:0008233">
    <property type="term" value="F:peptidase activity"/>
    <property type="evidence" value="ECO:0007669"/>
    <property type="project" value="UniProtKB-KW"/>
</dbReference>
<evidence type="ECO:0000256" key="2">
    <source>
        <dbReference type="ARBA" id="ARBA00022741"/>
    </source>
</evidence>
<sequence>MVERLGARARQVLVLAEEEARMFNHNTIGTEHILLGLVQAGGIAGDLLTDLDIDLEAVHGEVEKVVGRGQVFSAGSMNLSSRAAALLGRSSEEAARLGQDEIDGEHILLGMLSDAEDPGTLALKGLGVETDLLRGRILAALDRSARPGGRPDRPVRPVDVLLGRFGRDLTDAARAGEFDPVLGRESELDRLVQVLLRRTKNSPLLLGGPGVGKTALVEALACRIAEGQVPDGLREVRLYALDLGSLLAGASRRGVFEERLKTVLNEARDDGEIVLFLDEVHALVGAGDSSGGLDASALVKPLLERGELRLIGATTPEEYRSRIAGDAALGRRFQVVAIEPPTVAGTIEMLEGLRPRYESHHGVTITDAALVAATRLTDRHVRGRLLPDKAVDAVDEACALARIRGTAREVTEDLVREVVAATAGVPLERLGEDDLRRLRDLETELRRRVVGQDAAIASVSAAIRRSRAGVADPDRPIGSFLFAGPSGVGKSLLAKALAEVLSGSEDALVQIDMGEYAESHAVSSLVGAPPGYEGFEAGGLLTRAVERSSGVVLFDEIEKAHPAVLDILLQILEEGRIGSGDGRTTSFTGSVVIMTTNLGTAEAGAPRGFASERHEDRRAAITGELRRSLRPELLNRVDEVVVFSALGAAELLAVLDLEVNALADRFLRGAGAILDVTPQARRCLLASCHDPGLGARPLRRVVQRELDDLLSSVLIQNAVRAGQRVSVTSEDGVTLKLTIT</sequence>
<dbReference type="PRINTS" id="PR00300">
    <property type="entry name" value="CLPPROTEASEA"/>
</dbReference>
<dbReference type="SUPFAM" id="SSF52540">
    <property type="entry name" value="P-loop containing nucleoside triphosphate hydrolases"/>
    <property type="match status" value="2"/>
</dbReference>
<dbReference type="Pfam" id="PF00004">
    <property type="entry name" value="AAA"/>
    <property type="match status" value="1"/>
</dbReference>
<proteinExistence type="predicted"/>
<reference evidence="7 8" key="1">
    <citation type="submission" date="2016-10" db="EMBL/GenBank/DDBJ databases">
        <authorList>
            <person name="de Groot N.N."/>
        </authorList>
    </citation>
    <scope>NUCLEOTIDE SEQUENCE [LARGE SCALE GENOMIC DNA]</scope>
    <source>
        <strain evidence="7 8">CGMCC 4.5598</strain>
    </source>
</reference>
<dbReference type="STRING" id="568860.SAMN05421811_11240"/>
<evidence type="ECO:0000313" key="8">
    <source>
        <dbReference type="Proteomes" id="UP000199361"/>
    </source>
</evidence>
<keyword evidence="7" id="KW-0378">Hydrolase</keyword>
<dbReference type="InterPro" id="IPR001270">
    <property type="entry name" value="ClpA/B"/>
</dbReference>
<evidence type="ECO:0000259" key="6">
    <source>
        <dbReference type="PROSITE" id="PS51903"/>
    </source>
</evidence>
<name>A0A1I0L4F0_9ACTN</name>
<dbReference type="SMART" id="SM01086">
    <property type="entry name" value="ClpB_D2-small"/>
    <property type="match status" value="1"/>
</dbReference>
<dbReference type="Pfam" id="PF17871">
    <property type="entry name" value="AAA_lid_9"/>
    <property type="match status" value="1"/>
</dbReference>